<accession>A0A1V6MZ08</accession>
<protein>
    <submittedName>
        <fullName evidence="2">Uncharacterized protein</fullName>
    </submittedName>
</protein>
<reference evidence="2 3" key="2">
    <citation type="submission" date="2017-02" db="EMBL/GenBank/DDBJ databases">
        <title>Draft genome sequence of Streptomyces phaeoluteigriseus type strain DSM41896.</title>
        <authorList>
            <person name="Salih T.S."/>
            <person name="Algora Gallardo L."/>
            <person name="Melo Santos T."/>
            <person name="Filgueira Martinez S."/>
            <person name="Herron P.R."/>
        </authorList>
    </citation>
    <scope>NUCLEOTIDE SEQUENCE [LARGE SCALE GENOMIC DNA]</scope>
    <source>
        <strain evidence="2 3">DSM 41896</strain>
    </source>
</reference>
<dbReference type="STRING" id="114686.BM536_002080"/>
<proteinExistence type="predicted"/>
<organism evidence="2 3">
    <name type="scientific">Streptomyces phaeoluteigriseus</name>
    <dbReference type="NCBI Taxonomy" id="114686"/>
    <lineage>
        <taxon>Bacteria</taxon>
        <taxon>Bacillati</taxon>
        <taxon>Actinomycetota</taxon>
        <taxon>Actinomycetes</taxon>
        <taxon>Kitasatosporales</taxon>
        <taxon>Streptomycetaceae</taxon>
        <taxon>Streptomyces</taxon>
        <taxon>Streptomyces aurantiacus group</taxon>
    </lineage>
</organism>
<evidence type="ECO:0000313" key="3">
    <source>
        <dbReference type="Proteomes" id="UP000184286"/>
    </source>
</evidence>
<comment type="caution">
    <text evidence="2">The sequence shown here is derived from an EMBL/GenBank/DDBJ whole genome shotgun (WGS) entry which is preliminary data.</text>
</comment>
<reference evidence="3" key="1">
    <citation type="submission" date="2016-11" db="EMBL/GenBank/DDBJ databases">
        <authorList>
            <person name="Schniete J.K."/>
            <person name="Salih T."/>
            <person name="Algora Gallardo L."/>
            <person name="Martinez Fernandez S."/>
            <person name="Herron P.R."/>
        </authorList>
    </citation>
    <scope>NUCLEOTIDE SEQUENCE [LARGE SCALE GENOMIC DNA]</scope>
    <source>
        <strain evidence="3">DSM 41896</strain>
    </source>
</reference>
<gene>
    <name evidence="2" type="ORF">BM536_002080</name>
</gene>
<dbReference type="EMBL" id="MPOH02000003">
    <property type="protein sequence ID" value="OQD57557.1"/>
    <property type="molecule type" value="Genomic_DNA"/>
</dbReference>
<feature type="compositionally biased region" description="Basic and acidic residues" evidence="1">
    <location>
        <begin position="1"/>
        <end position="16"/>
    </location>
</feature>
<name>A0A1V6MZ08_9ACTN</name>
<dbReference type="AlphaFoldDB" id="A0A1V6MZ08"/>
<evidence type="ECO:0000256" key="1">
    <source>
        <dbReference type="SAM" id="MobiDB-lite"/>
    </source>
</evidence>
<sequence>MTTSHLEEKPTARRPESGWARARRLRGAKAAPRTWIPAVEIPGTAPATRFGTEGNIVRGED</sequence>
<evidence type="ECO:0000313" key="2">
    <source>
        <dbReference type="EMBL" id="OQD57557.1"/>
    </source>
</evidence>
<feature type="region of interest" description="Disordered" evidence="1">
    <location>
        <begin position="1"/>
        <end position="25"/>
    </location>
</feature>
<dbReference type="RefSeq" id="WP_073493688.1">
    <property type="nucleotide sequence ID" value="NZ_MPOH02000003.1"/>
</dbReference>
<dbReference type="Proteomes" id="UP000184286">
    <property type="component" value="Unassembled WGS sequence"/>
</dbReference>